<reference evidence="2" key="1">
    <citation type="journal article" date="2020" name="Front. Microbiol.">
        <title>Gene regulatory networks of Penicillium echinulatum 2HH and Penicillium oxalicum 114-2 inferred by a computational biology approach.</title>
        <authorList>
            <person name="Lenz A.R."/>
            <person name="Galan-Vasquez E."/>
            <person name="Balbinot E."/>
            <person name="De Abreu F.P."/>
            <person name="De Oliveira N.S."/>
            <person name="Da Rosa L.O."/>
            <person name="De Avila E Silva S."/>
            <person name="Camassola M."/>
            <person name="Dillon A.J.P."/>
            <person name="Perez-Rueda E."/>
        </authorList>
    </citation>
    <scope>NUCLEOTIDE SEQUENCE</scope>
    <source>
        <strain evidence="2">S1M29</strain>
    </source>
</reference>
<keyword evidence="3" id="KW-1185">Reference proteome</keyword>
<dbReference type="EMBL" id="WIWV01000059">
    <property type="protein sequence ID" value="KAF7715459.1"/>
    <property type="molecule type" value="Genomic_DNA"/>
</dbReference>
<evidence type="ECO:0008006" key="4">
    <source>
        <dbReference type="Google" id="ProtNLM"/>
    </source>
</evidence>
<dbReference type="Proteomes" id="UP000631181">
    <property type="component" value="Unassembled WGS sequence"/>
</dbReference>
<feature type="region of interest" description="Disordered" evidence="1">
    <location>
        <begin position="1"/>
        <end position="69"/>
    </location>
</feature>
<feature type="compositionally biased region" description="Basic and acidic residues" evidence="1">
    <location>
        <begin position="1"/>
        <end position="12"/>
    </location>
</feature>
<evidence type="ECO:0000313" key="3">
    <source>
        <dbReference type="Proteomes" id="UP000631181"/>
    </source>
</evidence>
<dbReference type="InterPro" id="IPR018824">
    <property type="entry name" value="Conidiation-specific_6"/>
</dbReference>
<accession>A0A8J8W1C3</accession>
<comment type="caution">
    <text evidence="2">The sequence shown here is derived from an EMBL/GenBank/DDBJ whole genome shotgun (WGS) entry which is preliminary data.</text>
</comment>
<proteinExistence type="predicted"/>
<evidence type="ECO:0000313" key="2">
    <source>
        <dbReference type="EMBL" id="KAF7715459.1"/>
    </source>
</evidence>
<dbReference type="PANTHER" id="PTHR36576">
    <property type="entry name" value="UPF0654 PROTEIN C11D3.01C-RELATED"/>
    <property type="match status" value="1"/>
</dbReference>
<name>A0A8J8W1C3_9EURO</name>
<dbReference type="PANTHER" id="PTHR36576:SF2">
    <property type="entry name" value="PROTEIN CON-6, PUTATIVE (AFU_ORTHOLOGUE AFUA_4G03615)-RELATED"/>
    <property type="match status" value="1"/>
</dbReference>
<protein>
    <recommendedName>
        <fullName evidence="4">Conidiation-specific protein 6</fullName>
    </recommendedName>
</protein>
<dbReference type="InterPro" id="IPR052670">
    <property type="entry name" value="UPF0654_domain"/>
</dbReference>
<gene>
    <name evidence="2" type="ORF">PECM_006870</name>
</gene>
<evidence type="ECO:0000256" key="1">
    <source>
        <dbReference type="SAM" id="MobiDB-lite"/>
    </source>
</evidence>
<dbReference type="OrthoDB" id="5419162at2759"/>
<dbReference type="AlphaFoldDB" id="A0A8J8W1C3"/>
<dbReference type="GO" id="GO:0005737">
    <property type="term" value="C:cytoplasm"/>
    <property type="evidence" value="ECO:0007669"/>
    <property type="project" value="TreeGrafter"/>
</dbReference>
<dbReference type="Pfam" id="PF10346">
    <property type="entry name" value="Con-6"/>
    <property type="match status" value="2"/>
</dbReference>
<sequence length="99" mass="11141">MARHTGSEENRLRGYKAAAHNLRNSTQARAHAQEEANKLSAEHEPEPVQAAESSEEEEQPIMYSAQHERNVKRGLKAAVHNTLVSEGARQNAQRRLDEM</sequence>
<organism evidence="2 3">
    <name type="scientific">Penicillium ucsense</name>
    <dbReference type="NCBI Taxonomy" id="2839758"/>
    <lineage>
        <taxon>Eukaryota</taxon>
        <taxon>Fungi</taxon>
        <taxon>Dikarya</taxon>
        <taxon>Ascomycota</taxon>
        <taxon>Pezizomycotina</taxon>
        <taxon>Eurotiomycetes</taxon>
        <taxon>Eurotiomycetidae</taxon>
        <taxon>Eurotiales</taxon>
        <taxon>Aspergillaceae</taxon>
        <taxon>Penicillium</taxon>
    </lineage>
</organism>
<feature type="compositionally biased region" description="Basic and acidic residues" evidence="1">
    <location>
        <begin position="31"/>
        <end position="46"/>
    </location>
</feature>